<dbReference type="OrthoDB" id="10365108at2759"/>
<dbReference type="PANTHER" id="PTHR11844">
    <property type="entry name" value="METALLOPROTEASE INHIBITOR"/>
    <property type="match status" value="1"/>
</dbReference>
<dbReference type="InterPro" id="IPR001820">
    <property type="entry name" value="TIMP"/>
</dbReference>
<dbReference type="GO" id="GO:0002020">
    <property type="term" value="F:protease binding"/>
    <property type="evidence" value="ECO:0007669"/>
    <property type="project" value="TreeGrafter"/>
</dbReference>
<reference evidence="8 9" key="1">
    <citation type="journal article" date="2015" name="Genome Biol.">
        <title>Comparative genomics of Steinernema reveals deeply conserved gene regulatory networks.</title>
        <authorList>
            <person name="Dillman A.R."/>
            <person name="Macchietto M."/>
            <person name="Porter C.F."/>
            <person name="Rogers A."/>
            <person name="Williams B."/>
            <person name="Antoshechkin I."/>
            <person name="Lee M.M."/>
            <person name="Goodwin Z."/>
            <person name="Lu X."/>
            <person name="Lewis E.E."/>
            <person name="Goodrich-Blair H."/>
            <person name="Stock S.P."/>
            <person name="Adams B.J."/>
            <person name="Sternberg P.W."/>
            <person name="Mortazavi A."/>
        </authorList>
    </citation>
    <scope>NUCLEOTIDE SEQUENCE [LARGE SCALE GENOMIC DNA]</scope>
    <source>
        <strain evidence="8 9">ALL</strain>
    </source>
</reference>
<dbReference type="GO" id="GO:0005615">
    <property type="term" value="C:extracellular space"/>
    <property type="evidence" value="ECO:0007669"/>
    <property type="project" value="TreeGrafter"/>
</dbReference>
<evidence type="ECO:0000313" key="9">
    <source>
        <dbReference type="Proteomes" id="UP000298663"/>
    </source>
</evidence>
<name>A0A4U5LWC8_STECR</name>
<protein>
    <recommendedName>
        <fullName evidence="7">NTR domain-containing protein</fullName>
    </recommendedName>
</protein>
<evidence type="ECO:0000313" key="8">
    <source>
        <dbReference type="EMBL" id="TKR60489.1"/>
    </source>
</evidence>
<evidence type="ECO:0000256" key="2">
    <source>
        <dbReference type="ARBA" id="ARBA00022525"/>
    </source>
</evidence>
<sequence length="166" mass="18980">MRIPRLLLLLSSVIGFSAACKCVHQKPEAVYCKSDWVARLHILSRSYWFGRTTYRVETNLFIKKPNSTEFKTPPKMFDIATESECALDDLKVGSKYILAGNYVDNSGLFTFITKHFRDLSGNFEVERCAQVNDAKGEIFAWAKPAAKRIERTLLGFRPQMCHKKHG</sequence>
<evidence type="ECO:0000256" key="4">
    <source>
        <dbReference type="PIRSR" id="PIRSR601820-1"/>
    </source>
</evidence>
<comment type="subcellular location">
    <subcellularLocation>
        <location evidence="1">Secreted</location>
    </subcellularLocation>
</comment>
<dbReference type="GO" id="GO:0051045">
    <property type="term" value="P:negative regulation of membrane protein ectodomain proteolysis"/>
    <property type="evidence" value="ECO:0007669"/>
    <property type="project" value="TreeGrafter"/>
</dbReference>
<evidence type="ECO:0000256" key="3">
    <source>
        <dbReference type="ARBA" id="ARBA00023157"/>
    </source>
</evidence>
<evidence type="ECO:0000256" key="1">
    <source>
        <dbReference type="ARBA" id="ARBA00004613"/>
    </source>
</evidence>
<accession>A0A4U5LWC8</accession>
<dbReference type="InterPro" id="IPR001134">
    <property type="entry name" value="Netrin_domain"/>
</dbReference>
<keyword evidence="9" id="KW-1185">Reference proteome</keyword>
<comment type="caution">
    <text evidence="8">The sequence shown here is derived from an EMBL/GenBank/DDBJ whole genome shotgun (WGS) entry which is preliminary data.</text>
</comment>
<dbReference type="Proteomes" id="UP000298663">
    <property type="component" value="Unassembled WGS sequence"/>
</dbReference>
<evidence type="ECO:0000256" key="5">
    <source>
        <dbReference type="PIRSR" id="PIRSR601820-3"/>
    </source>
</evidence>
<dbReference type="GO" id="GO:0031012">
    <property type="term" value="C:extracellular matrix"/>
    <property type="evidence" value="ECO:0007669"/>
    <property type="project" value="TreeGrafter"/>
</dbReference>
<feature type="binding site" evidence="4">
    <location>
        <position position="20"/>
    </location>
    <ligand>
        <name>Zn(2+)</name>
        <dbReference type="ChEBI" id="CHEBI:29105"/>
        <note>ligand shared with metalloproteinase partner</note>
    </ligand>
</feature>
<dbReference type="Gene3D" id="2.40.50.120">
    <property type="match status" value="1"/>
</dbReference>
<reference evidence="8 9" key="2">
    <citation type="journal article" date="2019" name="G3 (Bethesda)">
        <title>Hybrid Assembly of the Genome of the Entomopathogenic Nematode Steinernema carpocapsae Identifies the X-Chromosome.</title>
        <authorList>
            <person name="Serra L."/>
            <person name="Macchietto M."/>
            <person name="Macias-Munoz A."/>
            <person name="McGill C.J."/>
            <person name="Rodriguez I.M."/>
            <person name="Rodriguez B."/>
            <person name="Murad R."/>
            <person name="Mortazavi A."/>
        </authorList>
    </citation>
    <scope>NUCLEOTIDE SEQUENCE [LARGE SCALE GENOMIC DNA]</scope>
    <source>
        <strain evidence="8 9">ALL</strain>
    </source>
</reference>
<dbReference type="EMBL" id="AZBU02000011">
    <property type="protein sequence ID" value="TKR60489.1"/>
    <property type="molecule type" value="Genomic_DNA"/>
</dbReference>
<keyword evidence="3 5" id="KW-1015">Disulfide bond</keyword>
<keyword evidence="6" id="KW-0732">Signal</keyword>
<dbReference type="GO" id="GO:0008191">
    <property type="term" value="F:metalloendopeptidase inhibitor activity"/>
    <property type="evidence" value="ECO:0007669"/>
    <property type="project" value="InterPro"/>
</dbReference>
<feature type="domain" description="NTR" evidence="7">
    <location>
        <begin position="20"/>
        <end position="161"/>
    </location>
</feature>
<dbReference type="InterPro" id="IPR008993">
    <property type="entry name" value="TIMP-like_OB-fold"/>
</dbReference>
<dbReference type="GO" id="GO:0046872">
    <property type="term" value="F:metal ion binding"/>
    <property type="evidence" value="ECO:0007669"/>
    <property type="project" value="UniProtKB-KW"/>
</dbReference>
<evidence type="ECO:0000259" key="7">
    <source>
        <dbReference type="PROSITE" id="PS50189"/>
    </source>
</evidence>
<gene>
    <name evidence="8" type="ORF">L596_027729</name>
</gene>
<dbReference type="PROSITE" id="PS51257">
    <property type="entry name" value="PROKAR_LIPOPROTEIN"/>
    <property type="match status" value="1"/>
</dbReference>
<feature type="disulfide bond" evidence="5">
    <location>
        <begin position="20"/>
        <end position="85"/>
    </location>
</feature>
<dbReference type="AlphaFoldDB" id="A0A4U5LWC8"/>
<keyword evidence="4" id="KW-0479">Metal-binding</keyword>
<feature type="chain" id="PRO_5020729368" description="NTR domain-containing protein" evidence="6">
    <location>
        <begin position="20"/>
        <end position="166"/>
    </location>
</feature>
<dbReference type="PANTHER" id="PTHR11844:SF25">
    <property type="entry name" value="NTR DOMAIN-CONTAINING PROTEIN"/>
    <property type="match status" value="1"/>
</dbReference>
<evidence type="ECO:0000256" key="6">
    <source>
        <dbReference type="SAM" id="SignalP"/>
    </source>
</evidence>
<keyword evidence="4" id="KW-0862">Zinc</keyword>
<dbReference type="PROSITE" id="PS50189">
    <property type="entry name" value="NTR"/>
    <property type="match status" value="1"/>
</dbReference>
<dbReference type="SUPFAM" id="SSF50242">
    <property type="entry name" value="TIMP-like"/>
    <property type="match status" value="1"/>
</dbReference>
<feature type="signal peptide" evidence="6">
    <location>
        <begin position="1"/>
        <end position="19"/>
    </location>
</feature>
<keyword evidence="2" id="KW-0964">Secreted</keyword>
<organism evidence="8 9">
    <name type="scientific">Steinernema carpocapsae</name>
    <name type="common">Entomopathogenic nematode</name>
    <dbReference type="NCBI Taxonomy" id="34508"/>
    <lineage>
        <taxon>Eukaryota</taxon>
        <taxon>Metazoa</taxon>
        <taxon>Ecdysozoa</taxon>
        <taxon>Nematoda</taxon>
        <taxon>Chromadorea</taxon>
        <taxon>Rhabditida</taxon>
        <taxon>Tylenchina</taxon>
        <taxon>Panagrolaimomorpha</taxon>
        <taxon>Strongyloidoidea</taxon>
        <taxon>Steinernematidae</taxon>
        <taxon>Steinernema</taxon>
    </lineage>
</organism>
<proteinExistence type="predicted"/>